<keyword evidence="3" id="KW-0808">Transferase</keyword>
<dbReference type="EMBL" id="JAADZU010000107">
    <property type="protein sequence ID" value="NDK92225.1"/>
    <property type="molecule type" value="Genomic_DNA"/>
</dbReference>
<dbReference type="PROSITE" id="PS00108">
    <property type="entry name" value="PROTEIN_KINASE_ST"/>
    <property type="match status" value="1"/>
</dbReference>
<dbReference type="AlphaFoldDB" id="A0A7K3LVB0"/>
<feature type="transmembrane region" description="Helical" evidence="9">
    <location>
        <begin position="375"/>
        <end position="399"/>
    </location>
</feature>
<dbReference type="GO" id="GO:0005524">
    <property type="term" value="F:ATP binding"/>
    <property type="evidence" value="ECO:0007669"/>
    <property type="project" value="UniProtKB-UniRule"/>
</dbReference>
<dbReference type="InterPro" id="IPR000719">
    <property type="entry name" value="Prot_kinase_dom"/>
</dbReference>
<dbReference type="PRINTS" id="PR01217">
    <property type="entry name" value="PRICHEXTENSN"/>
</dbReference>
<dbReference type="PANTHER" id="PTHR43289:SF6">
    <property type="entry name" value="SERINE_THREONINE-PROTEIN KINASE NEKL-3"/>
    <property type="match status" value="1"/>
</dbReference>
<evidence type="ECO:0000256" key="6">
    <source>
        <dbReference type="ARBA" id="ARBA00022840"/>
    </source>
</evidence>
<feature type="compositionally biased region" description="Pro residues" evidence="8">
    <location>
        <begin position="284"/>
        <end position="320"/>
    </location>
</feature>
<reference evidence="11 12" key="1">
    <citation type="submission" date="2020-01" db="EMBL/GenBank/DDBJ databases">
        <title>Investigation of new actinobacteria for the biodesulphurisation of diesel fuel.</title>
        <authorList>
            <person name="Athi Narayanan S.M."/>
        </authorList>
    </citation>
    <scope>NUCLEOTIDE SEQUENCE [LARGE SCALE GENOMIC DNA]</scope>
    <source>
        <strain evidence="11 12">213E</strain>
    </source>
</reference>
<keyword evidence="12" id="KW-1185">Reference proteome</keyword>
<dbReference type="PROSITE" id="PS50011">
    <property type="entry name" value="PROTEIN_KINASE_DOM"/>
    <property type="match status" value="1"/>
</dbReference>
<keyword evidence="9" id="KW-1133">Transmembrane helix</keyword>
<dbReference type="PANTHER" id="PTHR43289">
    <property type="entry name" value="MITOGEN-ACTIVATED PROTEIN KINASE KINASE KINASE 20-RELATED"/>
    <property type="match status" value="1"/>
</dbReference>
<evidence type="ECO:0000256" key="9">
    <source>
        <dbReference type="SAM" id="Phobius"/>
    </source>
</evidence>
<dbReference type="Pfam" id="PF00069">
    <property type="entry name" value="Pkinase"/>
    <property type="match status" value="1"/>
</dbReference>
<gene>
    <name evidence="11" type="ORF">GYA93_22075</name>
</gene>
<dbReference type="GO" id="GO:0004674">
    <property type="term" value="F:protein serine/threonine kinase activity"/>
    <property type="evidence" value="ECO:0007669"/>
    <property type="project" value="UniProtKB-KW"/>
</dbReference>
<sequence length="568" mass="58735">MSHPDDRSGTTLGHYRLEELLGRGGMGEVYRATDTRKGRVVALKLLHSTLAGNSNFRDRFLRESRVAARLNEPHVVPIHDWGEIDGLLFIDMRLVGGADLRRLLTDSGALDPARAVMILGQVADALDAAHESGLVHRDVKPDNILVDVRDFTYLADFGLAQADSDTRLTSTGAAIGSFGYMAPERFGSDEVGAAGDIYALACVLFESVTGTQPFASATNIEQLITAHLHKQPPVTGSPLDPVIARGMAKDPAARHATAGELIAAARAALEAPAPQGGSAVSPPTVVPPAPTPPPPSERFPTVTPPPSGRIPSATPPPPSGRIPSTTPTLPPSSYPSGPRPVTGSTSAYAPTGQVPYPPASYPYPVAPAQPRRGSAAAIALGVVAVLLLAGIGIGGWVLLSGDSSSGTAASGGSDAQIPATAATTEATTVTSAPTETATATVTQTATPTTQARSSSDLGLTTPISHPACDGTGIVVVGNAVTPGQYPADIQRILDQYPGSNYLRTDESCGSLRDHDDNGNVIYAVYQVAGSSLADICRVRNQLGGESYGKWLDNTTDPTTFITPSQCGA</sequence>
<evidence type="ECO:0000256" key="8">
    <source>
        <dbReference type="SAM" id="MobiDB-lite"/>
    </source>
</evidence>
<keyword evidence="6 7" id="KW-0067">ATP-binding</keyword>
<keyword evidence="4 7" id="KW-0547">Nucleotide-binding</keyword>
<evidence type="ECO:0000256" key="4">
    <source>
        <dbReference type="ARBA" id="ARBA00022741"/>
    </source>
</evidence>
<proteinExistence type="predicted"/>
<dbReference type="EC" id="2.7.11.1" evidence="1"/>
<evidence type="ECO:0000256" key="2">
    <source>
        <dbReference type="ARBA" id="ARBA00022527"/>
    </source>
</evidence>
<keyword evidence="2" id="KW-0723">Serine/threonine-protein kinase</keyword>
<dbReference type="InterPro" id="IPR017441">
    <property type="entry name" value="Protein_kinase_ATP_BS"/>
</dbReference>
<evidence type="ECO:0000313" key="12">
    <source>
        <dbReference type="Proteomes" id="UP000466307"/>
    </source>
</evidence>
<dbReference type="CDD" id="cd14014">
    <property type="entry name" value="STKc_PknB_like"/>
    <property type="match status" value="1"/>
</dbReference>
<feature type="region of interest" description="Disordered" evidence="8">
    <location>
        <begin position="273"/>
        <end position="353"/>
    </location>
</feature>
<evidence type="ECO:0000256" key="5">
    <source>
        <dbReference type="ARBA" id="ARBA00022777"/>
    </source>
</evidence>
<evidence type="ECO:0000256" key="1">
    <source>
        <dbReference type="ARBA" id="ARBA00012513"/>
    </source>
</evidence>
<dbReference type="InterPro" id="IPR008271">
    <property type="entry name" value="Ser/Thr_kinase_AS"/>
</dbReference>
<dbReference type="RefSeq" id="WP_059034868.1">
    <property type="nucleotide sequence ID" value="NZ_JAADZU010000107.1"/>
</dbReference>
<dbReference type="Gene3D" id="3.30.200.20">
    <property type="entry name" value="Phosphorylase Kinase, domain 1"/>
    <property type="match status" value="1"/>
</dbReference>
<evidence type="ECO:0000256" key="3">
    <source>
        <dbReference type="ARBA" id="ARBA00022679"/>
    </source>
</evidence>
<comment type="caution">
    <text evidence="11">The sequence shown here is derived from an EMBL/GenBank/DDBJ whole genome shotgun (WGS) entry which is preliminary data.</text>
</comment>
<dbReference type="Gene3D" id="1.10.510.10">
    <property type="entry name" value="Transferase(Phosphotransferase) domain 1"/>
    <property type="match status" value="1"/>
</dbReference>
<organism evidence="11 12">
    <name type="scientific">Gordonia desulfuricans</name>
    <dbReference type="NCBI Taxonomy" id="89051"/>
    <lineage>
        <taxon>Bacteria</taxon>
        <taxon>Bacillati</taxon>
        <taxon>Actinomycetota</taxon>
        <taxon>Actinomycetes</taxon>
        <taxon>Mycobacteriales</taxon>
        <taxon>Gordoniaceae</taxon>
        <taxon>Gordonia</taxon>
    </lineage>
</organism>
<dbReference type="FunFam" id="3.30.200.20:FF:000348">
    <property type="entry name" value="Serine/threonine protein kinase"/>
    <property type="match status" value="1"/>
</dbReference>
<feature type="region of interest" description="Disordered" evidence="8">
    <location>
        <begin position="403"/>
        <end position="457"/>
    </location>
</feature>
<evidence type="ECO:0000313" key="11">
    <source>
        <dbReference type="EMBL" id="NDK92225.1"/>
    </source>
</evidence>
<feature type="binding site" evidence="7">
    <location>
        <position position="44"/>
    </location>
    <ligand>
        <name>ATP</name>
        <dbReference type="ChEBI" id="CHEBI:30616"/>
    </ligand>
</feature>
<keyword evidence="9" id="KW-0812">Transmembrane</keyword>
<protein>
    <recommendedName>
        <fullName evidence="1">non-specific serine/threonine protein kinase</fullName>
        <ecNumber evidence="1">2.7.11.1</ecNumber>
    </recommendedName>
</protein>
<evidence type="ECO:0000256" key="7">
    <source>
        <dbReference type="PROSITE-ProRule" id="PRU10141"/>
    </source>
</evidence>
<dbReference type="SUPFAM" id="SSF56112">
    <property type="entry name" value="Protein kinase-like (PK-like)"/>
    <property type="match status" value="1"/>
</dbReference>
<feature type="compositionally biased region" description="Low complexity" evidence="8">
    <location>
        <begin position="403"/>
        <end position="451"/>
    </location>
</feature>
<dbReference type="PROSITE" id="PS00107">
    <property type="entry name" value="PROTEIN_KINASE_ATP"/>
    <property type="match status" value="1"/>
</dbReference>
<keyword evidence="9" id="KW-0472">Membrane</keyword>
<dbReference type="SMART" id="SM00220">
    <property type="entry name" value="S_TKc"/>
    <property type="match status" value="1"/>
</dbReference>
<name>A0A7K3LVB0_9ACTN</name>
<dbReference type="Proteomes" id="UP000466307">
    <property type="component" value="Unassembled WGS sequence"/>
</dbReference>
<dbReference type="InterPro" id="IPR011009">
    <property type="entry name" value="Kinase-like_dom_sf"/>
</dbReference>
<feature type="domain" description="Protein kinase" evidence="10">
    <location>
        <begin position="15"/>
        <end position="269"/>
    </location>
</feature>
<accession>A0A7K3LVB0</accession>
<evidence type="ECO:0000259" key="10">
    <source>
        <dbReference type="PROSITE" id="PS50011"/>
    </source>
</evidence>
<keyword evidence="5 11" id="KW-0418">Kinase</keyword>